<feature type="domain" description="VOC" evidence="1">
    <location>
        <begin position="149"/>
        <end position="260"/>
    </location>
</feature>
<protein>
    <recommendedName>
        <fullName evidence="1">VOC domain-containing protein</fullName>
    </recommendedName>
</protein>
<name>A0A417YN18_9BACI</name>
<dbReference type="InterPro" id="IPR037523">
    <property type="entry name" value="VOC_core"/>
</dbReference>
<dbReference type="PANTHER" id="PTHR36437">
    <property type="entry name" value="GLYOXALASE/BLEOMYCIN RESISTANCE PROTEIN/DIOXYGENASE"/>
    <property type="match status" value="1"/>
</dbReference>
<organism evidence="2 3">
    <name type="scientific">Oceanobacillus profundus</name>
    <dbReference type="NCBI Taxonomy" id="372463"/>
    <lineage>
        <taxon>Bacteria</taxon>
        <taxon>Bacillati</taxon>
        <taxon>Bacillota</taxon>
        <taxon>Bacilli</taxon>
        <taxon>Bacillales</taxon>
        <taxon>Bacillaceae</taxon>
        <taxon>Oceanobacillus</taxon>
    </lineage>
</organism>
<dbReference type="PROSITE" id="PS51819">
    <property type="entry name" value="VOC"/>
    <property type="match status" value="1"/>
</dbReference>
<dbReference type="PANTHER" id="PTHR36437:SF2">
    <property type="entry name" value="GLYOXALASE_BLEOMYCIN RESISTANCE PROTEIN_DIOXYGENASE"/>
    <property type="match status" value="1"/>
</dbReference>
<keyword evidence="3" id="KW-1185">Reference proteome</keyword>
<reference evidence="2 3" key="1">
    <citation type="journal article" date="2007" name="Int. J. Syst. Evol. Microbiol.">
        <title>Oceanobacillus profundus sp. nov., isolated from a deep-sea sediment core.</title>
        <authorList>
            <person name="Kim Y.G."/>
            <person name="Choi D.H."/>
            <person name="Hyun S."/>
            <person name="Cho B.C."/>
        </authorList>
    </citation>
    <scope>NUCLEOTIDE SEQUENCE [LARGE SCALE GENOMIC DNA]</scope>
    <source>
        <strain evidence="2 3">DSM 18246</strain>
    </source>
</reference>
<proteinExistence type="predicted"/>
<dbReference type="InterPro" id="IPR029068">
    <property type="entry name" value="Glyas_Bleomycin-R_OHBP_Dase"/>
</dbReference>
<gene>
    <name evidence="2" type="ORF">D1B32_00925</name>
</gene>
<evidence type="ECO:0000259" key="1">
    <source>
        <dbReference type="PROSITE" id="PS51819"/>
    </source>
</evidence>
<dbReference type="Proteomes" id="UP000285456">
    <property type="component" value="Unassembled WGS sequence"/>
</dbReference>
<evidence type="ECO:0000313" key="2">
    <source>
        <dbReference type="EMBL" id="RHW35214.1"/>
    </source>
</evidence>
<dbReference type="Gene3D" id="3.10.180.10">
    <property type="entry name" value="2,3-Dihydroxybiphenyl 1,2-Dioxygenase, domain 1"/>
    <property type="match status" value="2"/>
</dbReference>
<sequence>MNSSLIRVGTIYIPVMNIEHASKWYVDKLDAQVRFQDAEKAIIDLANQSFFLVKSAEGQRANFINTANTEHFSLTFEVDGIDALMELHKTLRERDVYAEEVEDRGHVGRNFVFHDLDGNKFDVWSELSPVFKEKYGIQQENVPLRLIERIDTICLPVSNVAKASTWYQDVLGFREVFSDNSYRILKIGDSNVPLTIEENRTSKALQANQVYPIFYTQHIKQVFDHLTDKNVNVTAIQDDGVNQFFNLYDPDGNLLQMCYWE</sequence>
<evidence type="ECO:0000313" key="3">
    <source>
        <dbReference type="Proteomes" id="UP000285456"/>
    </source>
</evidence>
<dbReference type="InterPro" id="IPR004360">
    <property type="entry name" value="Glyas_Fos-R_dOase_dom"/>
</dbReference>
<dbReference type="EMBL" id="QWEH01000001">
    <property type="protein sequence ID" value="RHW35214.1"/>
    <property type="molecule type" value="Genomic_DNA"/>
</dbReference>
<dbReference type="AlphaFoldDB" id="A0A417YN18"/>
<dbReference type="SUPFAM" id="SSF54593">
    <property type="entry name" value="Glyoxalase/Bleomycin resistance protein/Dihydroxybiphenyl dioxygenase"/>
    <property type="match status" value="2"/>
</dbReference>
<dbReference type="Pfam" id="PF00903">
    <property type="entry name" value="Glyoxalase"/>
    <property type="match status" value="1"/>
</dbReference>
<comment type="caution">
    <text evidence="2">The sequence shown here is derived from an EMBL/GenBank/DDBJ whole genome shotgun (WGS) entry which is preliminary data.</text>
</comment>
<dbReference type="CDD" id="cd06587">
    <property type="entry name" value="VOC"/>
    <property type="match status" value="1"/>
</dbReference>
<accession>A0A417YN18</accession>